<feature type="transmembrane region" description="Helical" evidence="1">
    <location>
        <begin position="211"/>
        <end position="234"/>
    </location>
</feature>
<gene>
    <name evidence="3" type="ORF">K489DRAFT_419612</name>
</gene>
<keyword evidence="1" id="KW-1133">Transmembrane helix</keyword>
<reference evidence="3" key="2">
    <citation type="submission" date="2020-04" db="EMBL/GenBank/DDBJ databases">
        <authorList>
            <consortium name="NCBI Genome Project"/>
        </authorList>
    </citation>
    <scope>NUCLEOTIDE SEQUENCE</scope>
    <source>
        <strain evidence="3">CBS 342.82</strain>
    </source>
</reference>
<accession>A0A6J3MFD0</accession>
<protein>
    <submittedName>
        <fullName evidence="3">Uncharacterized protein</fullName>
    </submittedName>
</protein>
<reference evidence="3" key="1">
    <citation type="submission" date="2020-01" db="EMBL/GenBank/DDBJ databases">
        <authorList>
            <consortium name="DOE Joint Genome Institute"/>
            <person name="Haridas S."/>
            <person name="Albert R."/>
            <person name="Binder M."/>
            <person name="Bloem J."/>
            <person name="Labutti K."/>
            <person name="Salamov A."/>
            <person name="Andreopoulos B."/>
            <person name="Baker S.E."/>
            <person name="Barry K."/>
            <person name="Bills G."/>
            <person name="Bluhm B.H."/>
            <person name="Cannon C."/>
            <person name="Castanera R."/>
            <person name="Culley D.E."/>
            <person name="Daum C."/>
            <person name="Ezra D."/>
            <person name="Gonzalez J.B."/>
            <person name="Henrissat B."/>
            <person name="Kuo A."/>
            <person name="Liang C."/>
            <person name="Lipzen A."/>
            <person name="Lutzoni F."/>
            <person name="Magnuson J."/>
            <person name="Mondo S."/>
            <person name="Nolan M."/>
            <person name="Ohm R."/>
            <person name="Pangilinan J."/>
            <person name="Park H.-J."/>
            <person name="Ramirez L."/>
            <person name="Alfaro M."/>
            <person name="Sun H."/>
            <person name="Tritt A."/>
            <person name="Yoshinaga Y."/>
            <person name="Zwiers L.-H."/>
            <person name="Turgeon B.G."/>
            <person name="Goodwin S.B."/>
            <person name="Spatafora J.W."/>
            <person name="Crous P.W."/>
            <person name="Grigoriev I.V."/>
        </authorList>
    </citation>
    <scope>NUCLEOTIDE SEQUENCE</scope>
    <source>
        <strain evidence="3">CBS 342.82</strain>
    </source>
</reference>
<proteinExistence type="predicted"/>
<dbReference type="GeneID" id="54366013"/>
<sequence>MLPKVDSCTCEEAEDREAWEKAQIVTPASLNAAALSDLANFKFKWVDTIAPHLELDKATNTIFLYRWPSFCLAHTCCSGDHALDSVLHSFASKDEYRGSWARPEEVTQLLKEIVLSYRLLFGQDQQSRRFYKKHFSNSRLPTYQPDELLLNLCTKTGGLPETLGPDRESYRLSRDFPILRQRIAILQHQLSSVRPRGWLAMWRDKRDRAQWYTCWAVIMFGSLATFLALLQTIMQGIQTFSSHV</sequence>
<dbReference type="Proteomes" id="UP000504637">
    <property type="component" value="Unplaced"/>
</dbReference>
<dbReference type="OrthoDB" id="5428890at2759"/>
<dbReference type="AlphaFoldDB" id="A0A6J3MFD0"/>
<dbReference type="RefSeq" id="XP_033463395.1">
    <property type="nucleotide sequence ID" value="XM_033608213.1"/>
</dbReference>
<organism evidence="3">
    <name type="scientific">Dissoconium aciculare CBS 342.82</name>
    <dbReference type="NCBI Taxonomy" id="1314786"/>
    <lineage>
        <taxon>Eukaryota</taxon>
        <taxon>Fungi</taxon>
        <taxon>Dikarya</taxon>
        <taxon>Ascomycota</taxon>
        <taxon>Pezizomycotina</taxon>
        <taxon>Dothideomycetes</taxon>
        <taxon>Dothideomycetidae</taxon>
        <taxon>Mycosphaerellales</taxon>
        <taxon>Dissoconiaceae</taxon>
        <taxon>Dissoconium</taxon>
    </lineage>
</organism>
<keyword evidence="1" id="KW-0472">Membrane</keyword>
<keyword evidence="1" id="KW-0812">Transmembrane</keyword>
<keyword evidence="2" id="KW-1185">Reference proteome</keyword>
<evidence type="ECO:0000313" key="3">
    <source>
        <dbReference type="RefSeq" id="XP_033463395.1"/>
    </source>
</evidence>
<reference evidence="3" key="3">
    <citation type="submission" date="2025-08" db="UniProtKB">
        <authorList>
            <consortium name="RefSeq"/>
        </authorList>
    </citation>
    <scope>IDENTIFICATION</scope>
    <source>
        <strain evidence="3">CBS 342.82</strain>
    </source>
</reference>
<evidence type="ECO:0000256" key="1">
    <source>
        <dbReference type="SAM" id="Phobius"/>
    </source>
</evidence>
<evidence type="ECO:0000313" key="2">
    <source>
        <dbReference type="Proteomes" id="UP000504637"/>
    </source>
</evidence>
<name>A0A6J3MFD0_9PEZI</name>